<gene>
    <name evidence="3" type="ORF">FA10DRAFT_304145</name>
</gene>
<dbReference type="OrthoDB" id="5553410at2759"/>
<sequence length="227" mass="25360">MSQQDVVAPRAAEIIKHMNADHKDSLQAIVTHVQKLPFPPFSARMSAITSKGFTVDYRIVVKSLLTQPGGSKRSVVVPFDPPLKSAGEARARLVALSQEAEEKRLKKYPIRYSTPLDLPIWSLTFVGLFLLSRPDISRQLPSHLASIFDQIRNRLPNGAQWPDLLFKGLVAVHVAEAAAMGVYVWRRGASLLTWLLWTFPHVIMGFPNYLAFRKVNPSISGKKAKSH</sequence>
<proteinExistence type="predicted"/>
<feature type="transmembrane region" description="Helical" evidence="1">
    <location>
        <begin position="191"/>
        <end position="212"/>
    </location>
</feature>
<evidence type="ECO:0000313" key="3">
    <source>
        <dbReference type="EMBL" id="PWN87362.1"/>
    </source>
</evidence>
<dbReference type="RefSeq" id="XP_025374560.1">
    <property type="nucleotide sequence ID" value="XM_025525323.1"/>
</dbReference>
<dbReference type="PANTHER" id="PTHR37783">
    <property type="entry name" value="MEMBRANE PROTEIN, PUTATIVE (AFU_ORTHOLOGUE AFUA_1G04315)-RELATED"/>
    <property type="match status" value="1"/>
</dbReference>
<evidence type="ECO:0000259" key="2">
    <source>
        <dbReference type="Pfam" id="PF10615"/>
    </source>
</evidence>
<dbReference type="Gene3D" id="3.20.180.10">
    <property type="entry name" value="PNP-oxidase-like"/>
    <property type="match status" value="1"/>
</dbReference>
<name>A0A316YDU1_9BASI</name>
<dbReference type="PANTHER" id="PTHR37783:SF1">
    <property type="entry name" value="MEMBRANE PROTEIN, PUTATIVE (AFU_ORTHOLOGUE AFUA_1G04315)-RELATED"/>
    <property type="match status" value="1"/>
</dbReference>
<accession>A0A316YDU1</accession>
<keyword evidence="1" id="KW-1133">Transmembrane helix</keyword>
<protein>
    <recommendedName>
        <fullName evidence="2">DUF2470 domain-containing protein</fullName>
    </recommendedName>
</protein>
<dbReference type="AlphaFoldDB" id="A0A316YDU1"/>
<evidence type="ECO:0000313" key="4">
    <source>
        <dbReference type="Proteomes" id="UP000245768"/>
    </source>
</evidence>
<dbReference type="EMBL" id="KZ819640">
    <property type="protein sequence ID" value="PWN87362.1"/>
    <property type="molecule type" value="Genomic_DNA"/>
</dbReference>
<dbReference type="GeneID" id="37047239"/>
<keyword evidence="1" id="KW-0472">Membrane</keyword>
<dbReference type="InterPro" id="IPR019595">
    <property type="entry name" value="DUF2470"/>
</dbReference>
<dbReference type="InterPro" id="IPR037119">
    <property type="entry name" value="Haem_oxidase_HugZ-like_sf"/>
</dbReference>
<dbReference type="Proteomes" id="UP000245768">
    <property type="component" value="Unassembled WGS sequence"/>
</dbReference>
<feature type="domain" description="DUF2470" evidence="2">
    <location>
        <begin position="12"/>
        <end position="96"/>
    </location>
</feature>
<organism evidence="3 4">
    <name type="scientific">Acaromyces ingoldii</name>
    <dbReference type="NCBI Taxonomy" id="215250"/>
    <lineage>
        <taxon>Eukaryota</taxon>
        <taxon>Fungi</taxon>
        <taxon>Dikarya</taxon>
        <taxon>Basidiomycota</taxon>
        <taxon>Ustilaginomycotina</taxon>
        <taxon>Exobasidiomycetes</taxon>
        <taxon>Exobasidiales</taxon>
        <taxon>Cryptobasidiaceae</taxon>
        <taxon>Acaromyces</taxon>
    </lineage>
</organism>
<keyword evidence="1" id="KW-0812">Transmembrane</keyword>
<dbReference type="InParanoid" id="A0A316YDU1"/>
<reference evidence="3 4" key="1">
    <citation type="journal article" date="2018" name="Mol. Biol. Evol.">
        <title>Broad Genomic Sampling Reveals a Smut Pathogenic Ancestry of the Fungal Clade Ustilaginomycotina.</title>
        <authorList>
            <person name="Kijpornyongpan T."/>
            <person name="Mondo S.J."/>
            <person name="Barry K."/>
            <person name="Sandor L."/>
            <person name="Lee J."/>
            <person name="Lipzen A."/>
            <person name="Pangilinan J."/>
            <person name="LaButti K."/>
            <person name="Hainaut M."/>
            <person name="Henrissat B."/>
            <person name="Grigoriev I.V."/>
            <person name="Spatafora J.W."/>
            <person name="Aime M.C."/>
        </authorList>
    </citation>
    <scope>NUCLEOTIDE SEQUENCE [LARGE SCALE GENOMIC DNA]</scope>
    <source>
        <strain evidence="3 4">MCA 4198</strain>
    </source>
</reference>
<dbReference type="Pfam" id="PF10615">
    <property type="entry name" value="DUF2470"/>
    <property type="match status" value="1"/>
</dbReference>
<evidence type="ECO:0000256" key="1">
    <source>
        <dbReference type="SAM" id="Phobius"/>
    </source>
</evidence>
<keyword evidence="4" id="KW-1185">Reference proteome</keyword>